<feature type="region of interest" description="Disordered" evidence="1">
    <location>
        <begin position="115"/>
        <end position="170"/>
    </location>
</feature>
<accession>A0ABR0YXT9</accession>
<dbReference type="EMBL" id="JAHFZB010000021">
    <property type="protein sequence ID" value="KAK6477398.1"/>
    <property type="molecule type" value="Genomic_DNA"/>
</dbReference>
<dbReference type="Proteomes" id="UP001369086">
    <property type="component" value="Unassembled WGS sequence"/>
</dbReference>
<evidence type="ECO:0000313" key="3">
    <source>
        <dbReference type="EMBL" id="KAK6477398.1"/>
    </source>
</evidence>
<reference evidence="3 4" key="1">
    <citation type="submission" date="2021-05" db="EMBL/GenBank/DDBJ databases">
        <authorList>
            <person name="Zahm M."/>
            <person name="Klopp C."/>
            <person name="Cabau C."/>
            <person name="Kuhl H."/>
            <person name="Suciu R."/>
            <person name="Ciorpac M."/>
            <person name="Holostenco D."/>
            <person name="Gessner J."/>
            <person name="Wuertz S."/>
            <person name="Hohne C."/>
            <person name="Stock M."/>
            <person name="Gislard M."/>
            <person name="Lluch J."/>
            <person name="Milhes M."/>
            <person name="Lampietro C."/>
            <person name="Lopez Roques C."/>
            <person name="Donnadieu C."/>
            <person name="Du K."/>
            <person name="Schartl M."/>
            <person name="Guiguen Y."/>
        </authorList>
    </citation>
    <scope>NUCLEOTIDE SEQUENCE [LARGE SCALE GENOMIC DNA]</scope>
    <source>
        <strain evidence="3">Hh-F2</strain>
        <tissue evidence="3">Blood</tissue>
    </source>
</reference>
<comment type="caution">
    <text evidence="3">The sequence shown here is derived from an EMBL/GenBank/DDBJ whole genome shotgun (WGS) entry which is preliminary data.</text>
</comment>
<evidence type="ECO:0000256" key="2">
    <source>
        <dbReference type="SAM" id="SignalP"/>
    </source>
</evidence>
<gene>
    <name evidence="3" type="ORF">HHUSO_G22332</name>
</gene>
<dbReference type="InterPro" id="IPR039628">
    <property type="entry name" value="PIANP"/>
</dbReference>
<sequence>MAVRCLFFVFSLSGLLLLIAVVTRTVQSCDSEAGLATYNPQRRQGVMDRVGERRLAESRLNYRGSLRPASQKQMLRVRGRRQAAQLLPLTSQAPPTYPWAIDWGPTLLPEETSDFLSTQEAGQSQQQRHHQRPEQATPTQRPVESERGEERGRERGREGDVATLETDLYETEPEAVDPQFYVTVTISTLLILIAAAITAKLCYDHSRSPPPLSHRSVAAPDSPRLSPSPLLNPTPSLTCPSRTLPHPSHSIPSPTAQQEQAHNAEFRCLAAACLFVQLSFCDRLVRVGVFQSGLGGSGNWFQFHCNMESGREWNLNPHSFISSLFSMTFGSHELSQKSPHCQNSIYF</sequence>
<organism evidence="3 4">
    <name type="scientific">Huso huso</name>
    <name type="common">Beluga</name>
    <name type="synonym">Acipenser huso</name>
    <dbReference type="NCBI Taxonomy" id="61971"/>
    <lineage>
        <taxon>Eukaryota</taxon>
        <taxon>Metazoa</taxon>
        <taxon>Chordata</taxon>
        <taxon>Craniata</taxon>
        <taxon>Vertebrata</taxon>
        <taxon>Euteleostomi</taxon>
        <taxon>Actinopterygii</taxon>
        <taxon>Chondrostei</taxon>
        <taxon>Acipenseriformes</taxon>
        <taxon>Acipenseridae</taxon>
        <taxon>Huso</taxon>
    </lineage>
</organism>
<evidence type="ECO:0000256" key="1">
    <source>
        <dbReference type="SAM" id="MobiDB-lite"/>
    </source>
</evidence>
<name>A0ABR0YXT9_HUSHU</name>
<feature type="compositionally biased region" description="Polar residues" evidence="1">
    <location>
        <begin position="115"/>
        <end position="126"/>
    </location>
</feature>
<feature type="region of interest" description="Disordered" evidence="1">
    <location>
        <begin position="208"/>
        <end position="257"/>
    </location>
</feature>
<protein>
    <submittedName>
        <fullName evidence="3">PILR alpha-associated neural protein isoform X1</fullName>
    </submittedName>
</protein>
<feature type="compositionally biased region" description="Basic and acidic residues" evidence="1">
    <location>
        <begin position="143"/>
        <end position="160"/>
    </location>
</feature>
<feature type="compositionally biased region" description="Low complexity" evidence="1">
    <location>
        <begin position="213"/>
        <end position="241"/>
    </location>
</feature>
<keyword evidence="2" id="KW-0732">Signal</keyword>
<keyword evidence="4" id="KW-1185">Reference proteome</keyword>
<dbReference type="PANTHER" id="PTHR32023:SF2">
    <property type="entry name" value="PILR ALPHA-ASSOCIATED NEURAL PROTEIN"/>
    <property type="match status" value="1"/>
</dbReference>
<proteinExistence type="predicted"/>
<evidence type="ECO:0000313" key="4">
    <source>
        <dbReference type="Proteomes" id="UP001369086"/>
    </source>
</evidence>
<dbReference type="PANTHER" id="PTHR32023">
    <property type="entry name" value="PILR ALPHA-ASSOCIATED NEURAL PROTEIN"/>
    <property type="match status" value="1"/>
</dbReference>
<feature type="chain" id="PRO_5045476279" evidence="2">
    <location>
        <begin position="29"/>
        <end position="347"/>
    </location>
</feature>
<feature type="signal peptide" evidence="2">
    <location>
        <begin position="1"/>
        <end position="28"/>
    </location>
</feature>